<evidence type="ECO:0000256" key="4">
    <source>
        <dbReference type="ARBA" id="ARBA00022692"/>
    </source>
</evidence>
<dbReference type="PANTHER" id="PTHR11157">
    <property type="entry name" value="FATTY ACID ACYL TRANSFERASE-RELATED"/>
    <property type="match status" value="1"/>
</dbReference>
<dbReference type="GO" id="GO:0034626">
    <property type="term" value="P:fatty acid elongation, polyunsaturated fatty acid"/>
    <property type="evidence" value="ECO:0007669"/>
    <property type="project" value="TreeGrafter"/>
</dbReference>
<dbReference type="InterPro" id="IPR002076">
    <property type="entry name" value="ELO_fam"/>
</dbReference>
<dbReference type="GO" id="GO:0009922">
    <property type="term" value="F:fatty acid elongase activity"/>
    <property type="evidence" value="ECO:0007669"/>
    <property type="project" value="UniProtKB-EC"/>
</dbReference>
<comment type="similarity">
    <text evidence="10">Belongs to the ELO family.</text>
</comment>
<evidence type="ECO:0000256" key="8">
    <source>
        <dbReference type="ARBA" id="ARBA00023136"/>
    </source>
</evidence>
<evidence type="ECO:0000256" key="3">
    <source>
        <dbReference type="ARBA" id="ARBA00022679"/>
    </source>
</evidence>
<keyword evidence="2 10" id="KW-0444">Lipid biosynthesis</keyword>
<feature type="transmembrane region" description="Helical" evidence="10">
    <location>
        <begin position="175"/>
        <end position="197"/>
    </location>
</feature>
<evidence type="ECO:0000256" key="2">
    <source>
        <dbReference type="ARBA" id="ARBA00022516"/>
    </source>
</evidence>
<evidence type="ECO:0000313" key="11">
    <source>
        <dbReference type="EMBL" id="KAK4885925.1"/>
    </source>
</evidence>
<evidence type="ECO:0000256" key="6">
    <source>
        <dbReference type="ARBA" id="ARBA00022989"/>
    </source>
</evidence>
<name>A0AAN7PD30_9COLE</name>
<dbReference type="GO" id="GO:0030148">
    <property type="term" value="P:sphingolipid biosynthetic process"/>
    <property type="evidence" value="ECO:0007669"/>
    <property type="project" value="TreeGrafter"/>
</dbReference>
<organism evidence="11 12">
    <name type="scientific">Aquatica leii</name>
    <dbReference type="NCBI Taxonomy" id="1421715"/>
    <lineage>
        <taxon>Eukaryota</taxon>
        <taxon>Metazoa</taxon>
        <taxon>Ecdysozoa</taxon>
        <taxon>Arthropoda</taxon>
        <taxon>Hexapoda</taxon>
        <taxon>Insecta</taxon>
        <taxon>Pterygota</taxon>
        <taxon>Neoptera</taxon>
        <taxon>Endopterygota</taxon>
        <taxon>Coleoptera</taxon>
        <taxon>Polyphaga</taxon>
        <taxon>Elateriformia</taxon>
        <taxon>Elateroidea</taxon>
        <taxon>Lampyridae</taxon>
        <taxon>Luciolinae</taxon>
        <taxon>Aquatica</taxon>
    </lineage>
</organism>
<accession>A0AAN7PD30</accession>
<feature type="transmembrane region" description="Helical" evidence="10">
    <location>
        <begin position="347"/>
        <end position="367"/>
    </location>
</feature>
<keyword evidence="3 10" id="KW-0808">Transferase</keyword>
<proteinExistence type="inferred from homology"/>
<gene>
    <name evidence="11" type="ORF">RN001_002196</name>
</gene>
<dbReference type="EC" id="2.3.1.199" evidence="10"/>
<feature type="transmembrane region" description="Helical" evidence="10">
    <location>
        <begin position="283"/>
        <end position="301"/>
    </location>
</feature>
<dbReference type="Pfam" id="PF01151">
    <property type="entry name" value="ELO"/>
    <property type="match status" value="1"/>
</dbReference>
<keyword evidence="8 10" id="KW-0472">Membrane</keyword>
<sequence length="377" mass="42649">MTISIATAILQGPTATLSVAYDTNIAVASTLSVNAEVTSCESFYVTSENGSSDMTVHSSDSVNVNSVSDVSVNSKIATNTLNTEEVVMKGRRIVDIQHFIDSLKLATAHSENFEKTMNDLNEYYDYIFNKSSDARTLTWPLITSPLPLLSILATYLYAIYIYLPNYMSDRKPYKLKTVLAVYNLFQVATCLILIYGISTSGWTTHYTLGCQEADFSNDKMSVQMAKYFWWTFMLKLVELSETVMFVLRKKSSQVTPLHVYHHVSTVIYVWLGVKYYPGGMATFSILLNSCVHVLMYTYYFLSSLGPVMQKKLEKVKSKITTIQIIQLVLLIIHALQILSPTCNIPNLMVYVFTPNIVINLILFLNFYKKSYSKEKTI</sequence>
<evidence type="ECO:0000256" key="9">
    <source>
        <dbReference type="ARBA" id="ARBA00023160"/>
    </source>
</evidence>
<comment type="caution">
    <text evidence="11">The sequence shown here is derived from an EMBL/GenBank/DDBJ whole genome shotgun (WGS) entry which is preliminary data.</text>
</comment>
<feature type="transmembrane region" description="Helical" evidence="10">
    <location>
        <begin position="322"/>
        <end position="341"/>
    </location>
</feature>
<feature type="transmembrane region" description="Helical" evidence="10">
    <location>
        <begin position="137"/>
        <end position="163"/>
    </location>
</feature>
<keyword evidence="6 10" id="KW-1133">Transmembrane helix</keyword>
<comment type="subcellular location">
    <subcellularLocation>
        <location evidence="1">Membrane</location>
        <topology evidence="1">Multi-pass membrane protein</topology>
    </subcellularLocation>
</comment>
<dbReference type="PANTHER" id="PTHR11157:SF113">
    <property type="entry name" value="ELONGATION OF VERY LONG CHAIN FATTY ACIDS PROTEIN"/>
    <property type="match status" value="1"/>
</dbReference>
<evidence type="ECO:0000256" key="5">
    <source>
        <dbReference type="ARBA" id="ARBA00022832"/>
    </source>
</evidence>
<dbReference type="GO" id="GO:0005789">
    <property type="term" value="C:endoplasmic reticulum membrane"/>
    <property type="evidence" value="ECO:0007669"/>
    <property type="project" value="TreeGrafter"/>
</dbReference>
<dbReference type="GO" id="GO:0019367">
    <property type="term" value="P:fatty acid elongation, saturated fatty acid"/>
    <property type="evidence" value="ECO:0007669"/>
    <property type="project" value="TreeGrafter"/>
</dbReference>
<keyword evidence="5 10" id="KW-0276">Fatty acid metabolism</keyword>
<dbReference type="GO" id="GO:0034625">
    <property type="term" value="P:fatty acid elongation, monounsaturated fatty acid"/>
    <property type="evidence" value="ECO:0007669"/>
    <property type="project" value="TreeGrafter"/>
</dbReference>
<keyword evidence="9 10" id="KW-0275">Fatty acid biosynthesis</keyword>
<dbReference type="GO" id="GO:0042761">
    <property type="term" value="P:very long-chain fatty acid biosynthetic process"/>
    <property type="evidence" value="ECO:0007669"/>
    <property type="project" value="TreeGrafter"/>
</dbReference>
<reference evidence="12" key="1">
    <citation type="submission" date="2023-01" db="EMBL/GenBank/DDBJ databases">
        <title>Key to firefly adult light organ development and bioluminescence: homeobox transcription factors regulate luciferase expression and transportation to peroxisome.</title>
        <authorList>
            <person name="Fu X."/>
        </authorList>
    </citation>
    <scope>NUCLEOTIDE SEQUENCE [LARGE SCALE GENOMIC DNA]</scope>
</reference>
<dbReference type="Proteomes" id="UP001353858">
    <property type="component" value="Unassembled WGS sequence"/>
</dbReference>
<evidence type="ECO:0000313" key="12">
    <source>
        <dbReference type="Proteomes" id="UP001353858"/>
    </source>
</evidence>
<dbReference type="AlphaFoldDB" id="A0AAN7PD30"/>
<keyword evidence="7 10" id="KW-0443">Lipid metabolism</keyword>
<keyword evidence="12" id="KW-1185">Reference proteome</keyword>
<evidence type="ECO:0000256" key="7">
    <source>
        <dbReference type="ARBA" id="ARBA00023098"/>
    </source>
</evidence>
<keyword evidence="4 10" id="KW-0812">Transmembrane</keyword>
<evidence type="ECO:0000256" key="10">
    <source>
        <dbReference type="RuleBase" id="RU361115"/>
    </source>
</evidence>
<comment type="catalytic activity">
    <reaction evidence="10">
        <text>a very-long-chain acyl-CoA + malonyl-CoA + H(+) = a very-long-chain 3-oxoacyl-CoA + CO2 + CoA</text>
        <dbReference type="Rhea" id="RHEA:32727"/>
        <dbReference type="ChEBI" id="CHEBI:15378"/>
        <dbReference type="ChEBI" id="CHEBI:16526"/>
        <dbReference type="ChEBI" id="CHEBI:57287"/>
        <dbReference type="ChEBI" id="CHEBI:57384"/>
        <dbReference type="ChEBI" id="CHEBI:90725"/>
        <dbReference type="ChEBI" id="CHEBI:90736"/>
        <dbReference type="EC" id="2.3.1.199"/>
    </reaction>
</comment>
<evidence type="ECO:0000256" key="1">
    <source>
        <dbReference type="ARBA" id="ARBA00004141"/>
    </source>
</evidence>
<dbReference type="EMBL" id="JARPUR010000001">
    <property type="protein sequence ID" value="KAK4885925.1"/>
    <property type="molecule type" value="Genomic_DNA"/>
</dbReference>
<protein>
    <recommendedName>
        <fullName evidence="10">Elongation of very long chain fatty acids protein</fullName>
        <ecNumber evidence="10">2.3.1.199</ecNumber>
    </recommendedName>
    <alternativeName>
        <fullName evidence="10">Very-long-chain 3-oxoacyl-CoA synthase</fullName>
    </alternativeName>
</protein>